<sequence>MLRVHHTTGKLLIVTLPPLIASHRDNYEIIKILRTDCPRTLLKLLWISVFQHLGGPVRLRGMRQVQLRGRLRHSRYRINFYRALASPSLIAHSSKDPSSLRSSSPGNSGVQE</sequence>
<feature type="region of interest" description="Disordered" evidence="1">
    <location>
        <begin position="91"/>
        <end position="112"/>
    </location>
</feature>
<dbReference type="AlphaFoldDB" id="A0A8X6YMJ3"/>
<comment type="caution">
    <text evidence="3">The sequence shown here is derived from an EMBL/GenBank/DDBJ whole genome shotgun (WGS) entry which is preliminary data.</text>
</comment>
<evidence type="ECO:0000259" key="2">
    <source>
        <dbReference type="Pfam" id="PF08344"/>
    </source>
</evidence>
<evidence type="ECO:0000313" key="3">
    <source>
        <dbReference type="EMBL" id="GFY75128.1"/>
    </source>
</evidence>
<gene>
    <name evidence="3" type="ORF">TNIN_11951</name>
</gene>
<organism evidence="3 4">
    <name type="scientific">Trichonephila inaurata madagascariensis</name>
    <dbReference type="NCBI Taxonomy" id="2747483"/>
    <lineage>
        <taxon>Eukaryota</taxon>
        <taxon>Metazoa</taxon>
        <taxon>Ecdysozoa</taxon>
        <taxon>Arthropoda</taxon>
        <taxon>Chelicerata</taxon>
        <taxon>Arachnida</taxon>
        <taxon>Araneae</taxon>
        <taxon>Araneomorphae</taxon>
        <taxon>Entelegynae</taxon>
        <taxon>Araneoidea</taxon>
        <taxon>Nephilidae</taxon>
        <taxon>Trichonephila</taxon>
        <taxon>Trichonephila inaurata</taxon>
    </lineage>
</organism>
<dbReference type="InterPro" id="IPR013555">
    <property type="entry name" value="TRP_dom"/>
</dbReference>
<proteinExistence type="predicted"/>
<reference evidence="3" key="1">
    <citation type="submission" date="2020-08" db="EMBL/GenBank/DDBJ databases">
        <title>Multicomponent nature underlies the extraordinary mechanical properties of spider dragline silk.</title>
        <authorList>
            <person name="Kono N."/>
            <person name="Nakamura H."/>
            <person name="Mori M."/>
            <person name="Yoshida Y."/>
            <person name="Ohtoshi R."/>
            <person name="Malay A.D."/>
            <person name="Moran D.A.P."/>
            <person name="Tomita M."/>
            <person name="Numata K."/>
            <person name="Arakawa K."/>
        </authorList>
    </citation>
    <scope>NUCLEOTIDE SEQUENCE</scope>
</reference>
<dbReference type="EMBL" id="BMAV01021174">
    <property type="protein sequence ID" value="GFY75128.1"/>
    <property type="molecule type" value="Genomic_DNA"/>
</dbReference>
<feature type="compositionally biased region" description="Low complexity" evidence="1">
    <location>
        <begin position="96"/>
        <end position="112"/>
    </location>
</feature>
<evidence type="ECO:0000313" key="4">
    <source>
        <dbReference type="Proteomes" id="UP000886998"/>
    </source>
</evidence>
<dbReference type="Proteomes" id="UP000886998">
    <property type="component" value="Unassembled WGS sequence"/>
</dbReference>
<evidence type="ECO:0000256" key="1">
    <source>
        <dbReference type="SAM" id="MobiDB-lite"/>
    </source>
</evidence>
<dbReference type="Pfam" id="PF08344">
    <property type="entry name" value="TRP_2"/>
    <property type="match status" value="1"/>
</dbReference>
<name>A0A8X6YMJ3_9ARAC</name>
<accession>A0A8X6YMJ3</accession>
<keyword evidence="4" id="KW-1185">Reference proteome</keyword>
<feature type="domain" description="Transient receptor ion channel" evidence="2">
    <location>
        <begin position="68"/>
        <end position="97"/>
    </location>
</feature>
<protein>
    <recommendedName>
        <fullName evidence="2">Transient receptor ion channel domain-containing protein</fullName>
    </recommendedName>
</protein>